<evidence type="ECO:0000313" key="3">
    <source>
        <dbReference type="Proteomes" id="UP000257109"/>
    </source>
</evidence>
<keyword evidence="3" id="KW-1185">Reference proteome</keyword>
<reference evidence="2" key="1">
    <citation type="submission" date="2018-05" db="EMBL/GenBank/DDBJ databases">
        <title>Draft genome of Mucuna pruriens seed.</title>
        <authorList>
            <person name="Nnadi N.E."/>
            <person name="Vos R."/>
            <person name="Hasami M.H."/>
            <person name="Devisetty U.K."/>
            <person name="Aguiy J.C."/>
        </authorList>
    </citation>
    <scope>NUCLEOTIDE SEQUENCE [LARGE SCALE GENOMIC DNA]</scope>
    <source>
        <strain evidence="2">JCA_2017</strain>
    </source>
</reference>
<proteinExistence type="predicted"/>
<organism evidence="2 3">
    <name type="scientific">Mucuna pruriens</name>
    <name type="common">Velvet bean</name>
    <name type="synonym">Dolichos pruriens</name>
    <dbReference type="NCBI Taxonomy" id="157652"/>
    <lineage>
        <taxon>Eukaryota</taxon>
        <taxon>Viridiplantae</taxon>
        <taxon>Streptophyta</taxon>
        <taxon>Embryophyta</taxon>
        <taxon>Tracheophyta</taxon>
        <taxon>Spermatophyta</taxon>
        <taxon>Magnoliopsida</taxon>
        <taxon>eudicotyledons</taxon>
        <taxon>Gunneridae</taxon>
        <taxon>Pentapetalae</taxon>
        <taxon>rosids</taxon>
        <taxon>fabids</taxon>
        <taxon>Fabales</taxon>
        <taxon>Fabaceae</taxon>
        <taxon>Papilionoideae</taxon>
        <taxon>50 kb inversion clade</taxon>
        <taxon>NPAAA clade</taxon>
        <taxon>indigoferoid/millettioid clade</taxon>
        <taxon>Phaseoleae</taxon>
        <taxon>Mucuna</taxon>
    </lineage>
</organism>
<evidence type="ECO:0000259" key="1">
    <source>
        <dbReference type="Pfam" id="PF03732"/>
    </source>
</evidence>
<name>A0A371HKR0_MUCPR</name>
<feature type="domain" description="Retrotransposon gag" evidence="1">
    <location>
        <begin position="23"/>
        <end position="104"/>
    </location>
</feature>
<evidence type="ECO:0000313" key="2">
    <source>
        <dbReference type="EMBL" id="RDY03330.1"/>
    </source>
</evidence>
<feature type="non-terminal residue" evidence="2">
    <location>
        <position position="1"/>
    </location>
</feature>
<dbReference type="OrthoDB" id="1257570at2759"/>
<dbReference type="PANTHER" id="PTHR33223:SF8">
    <property type="entry name" value="OS04G0172440 PROTEIN"/>
    <property type="match status" value="1"/>
</dbReference>
<gene>
    <name evidence="2" type="ORF">CR513_13096</name>
</gene>
<dbReference type="AlphaFoldDB" id="A0A371HKR0"/>
<dbReference type="Pfam" id="PF03732">
    <property type="entry name" value="Retrotrans_gag"/>
    <property type="match status" value="1"/>
</dbReference>
<comment type="caution">
    <text evidence="2">The sequence shown here is derived from an EMBL/GenBank/DDBJ whole genome shotgun (WGS) entry which is preliminary data.</text>
</comment>
<dbReference type="InterPro" id="IPR005162">
    <property type="entry name" value="Retrotrans_gag_dom"/>
</dbReference>
<dbReference type="Proteomes" id="UP000257109">
    <property type="component" value="Unassembled WGS sequence"/>
</dbReference>
<accession>A0A371HKR0</accession>
<dbReference type="EMBL" id="QJKJ01002328">
    <property type="protein sequence ID" value="RDY03330.1"/>
    <property type="molecule type" value="Genomic_DNA"/>
</dbReference>
<dbReference type="PANTHER" id="PTHR33223">
    <property type="entry name" value="CCHC-TYPE DOMAIN-CONTAINING PROTEIN"/>
    <property type="match status" value="1"/>
</dbReference>
<sequence length="246" mass="28329">METHTHNDKVLIHYFQDSLTRVGLNWYVRLEQGPIKACRDLAEAFLKEYKYNENMAPDCSQLQGTVKKEYEGFKEYVQRWHELAAQVQPPITEKEMVTMFINALPSPYYDRVVGNAASSFVDLVVVGERIELGVRHEKLSQTNSNEAMNQCKSCWLQPNFVGHEKTAHDVDPDRHHDLYRVAFPIIGTKLCDYHNGAIGHTTEKCRSLKHKVQDLLDGDQLRFRDQGLNAQRNPFPAHKGVQHSKP</sequence>
<protein>
    <recommendedName>
        <fullName evidence="1">Retrotransposon gag domain-containing protein</fullName>
    </recommendedName>
</protein>